<dbReference type="Proteomes" id="UP000275401">
    <property type="component" value="Unassembled WGS sequence"/>
</dbReference>
<evidence type="ECO:0000259" key="13">
    <source>
        <dbReference type="Pfam" id="PF10099"/>
    </source>
</evidence>
<dbReference type="PANTHER" id="PTHR37461">
    <property type="entry name" value="ANTI-SIGMA-K FACTOR RSKA"/>
    <property type="match status" value="1"/>
</dbReference>
<dbReference type="PANTHER" id="PTHR37461:SF1">
    <property type="entry name" value="ANTI-SIGMA-K FACTOR RSKA"/>
    <property type="match status" value="1"/>
</dbReference>
<evidence type="ECO:0000313" key="15">
    <source>
        <dbReference type="Proteomes" id="UP000275401"/>
    </source>
</evidence>
<evidence type="ECO:0000256" key="5">
    <source>
        <dbReference type="ARBA" id="ARBA00022989"/>
    </source>
</evidence>
<keyword evidence="5 12" id="KW-1133">Transmembrane helix</keyword>
<keyword evidence="6" id="KW-0805">Transcription regulation</keyword>
<keyword evidence="15" id="KW-1185">Reference proteome</keyword>
<dbReference type="GO" id="GO:0005886">
    <property type="term" value="C:plasma membrane"/>
    <property type="evidence" value="ECO:0007669"/>
    <property type="project" value="UniProtKB-SubCell"/>
</dbReference>
<evidence type="ECO:0000256" key="2">
    <source>
        <dbReference type="ARBA" id="ARBA00004236"/>
    </source>
</evidence>
<dbReference type="InterPro" id="IPR018764">
    <property type="entry name" value="RskA_C"/>
</dbReference>
<evidence type="ECO:0000256" key="8">
    <source>
        <dbReference type="ARBA" id="ARBA00023163"/>
    </source>
</evidence>
<dbReference type="Pfam" id="PF10099">
    <property type="entry name" value="RskA_C"/>
    <property type="match status" value="1"/>
</dbReference>
<comment type="subcellular location">
    <subcellularLocation>
        <location evidence="2">Cell membrane</location>
    </subcellularLocation>
    <subcellularLocation>
        <location evidence="1">Membrane</location>
        <topology evidence="1">Single-pass membrane protein</topology>
    </subcellularLocation>
</comment>
<evidence type="ECO:0000313" key="14">
    <source>
        <dbReference type="EMBL" id="RNG18522.1"/>
    </source>
</evidence>
<sequence length="267" mass="27678">MTRADRADLHTLTGAYAVYALSGRELLAFERHLADCEACAQEVRELRATAAKLGMATSLTPSPVLKDDVMRRIATVRQDPPRVARSEPEFSGGGTTPRRSSRGRWQNFALAACLAGAVALGGVAVWQNQQASDARDTARRSEQQVARVEAVAEVLAAPDAHSRNAKLTNGATGTVVVSHTLDKAAFLASGLPKPPEGRVYQLWFSDGGTMRSAGLMDTADTGTGRGTAALLSGAVGKASGVGVTVEPAGGSKAPTTDPIGLMSLPAG</sequence>
<evidence type="ECO:0000256" key="11">
    <source>
        <dbReference type="SAM" id="MobiDB-lite"/>
    </source>
</evidence>
<keyword evidence="4 12" id="KW-0812">Transmembrane</keyword>
<evidence type="ECO:0000256" key="7">
    <source>
        <dbReference type="ARBA" id="ARBA00023136"/>
    </source>
</evidence>
<feature type="region of interest" description="Disordered" evidence="11">
    <location>
        <begin position="77"/>
        <end position="102"/>
    </location>
</feature>
<protein>
    <recommendedName>
        <fullName evidence="10">Regulator of SigK</fullName>
    </recommendedName>
    <alternativeName>
        <fullName evidence="9">Sigma-K anti-sigma factor RskA</fullName>
    </alternativeName>
</protein>
<dbReference type="EMBL" id="RIBZ01000310">
    <property type="protein sequence ID" value="RNG18522.1"/>
    <property type="molecule type" value="Genomic_DNA"/>
</dbReference>
<dbReference type="GO" id="GO:0016989">
    <property type="term" value="F:sigma factor antagonist activity"/>
    <property type="evidence" value="ECO:0007669"/>
    <property type="project" value="TreeGrafter"/>
</dbReference>
<evidence type="ECO:0000256" key="3">
    <source>
        <dbReference type="ARBA" id="ARBA00022475"/>
    </source>
</evidence>
<organism evidence="14 15">
    <name type="scientific">Streptomyces botrytidirepellens</name>
    <dbReference type="NCBI Taxonomy" id="2486417"/>
    <lineage>
        <taxon>Bacteria</taxon>
        <taxon>Bacillati</taxon>
        <taxon>Actinomycetota</taxon>
        <taxon>Actinomycetes</taxon>
        <taxon>Kitasatosporales</taxon>
        <taxon>Streptomycetaceae</taxon>
        <taxon>Streptomyces</taxon>
    </lineage>
</organism>
<keyword evidence="7 12" id="KW-0472">Membrane</keyword>
<feature type="domain" description="Anti-sigma K factor RskA C-terminal" evidence="13">
    <location>
        <begin position="111"/>
        <end position="259"/>
    </location>
</feature>
<dbReference type="InterPro" id="IPR041916">
    <property type="entry name" value="Anti_sigma_zinc_sf"/>
</dbReference>
<evidence type="ECO:0000256" key="1">
    <source>
        <dbReference type="ARBA" id="ARBA00004167"/>
    </source>
</evidence>
<feature type="transmembrane region" description="Helical" evidence="12">
    <location>
        <begin position="108"/>
        <end position="126"/>
    </location>
</feature>
<feature type="compositionally biased region" description="Basic and acidic residues" evidence="11">
    <location>
        <begin position="79"/>
        <end position="88"/>
    </location>
</feature>
<dbReference type="RefSeq" id="WP_123103522.1">
    <property type="nucleotide sequence ID" value="NZ_RIBZ01000310.1"/>
</dbReference>
<reference evidence="14 15" key="1">
    <citation type="submission" date="2018-11" db="EMBL/GenBank/DDBJ databases">
        <title>The Potential of Streptomyces as Biocontrol Agents against the Tomato grey mould, Botrytis cinerea (Gray mold) Frontiers in Microbiology.</title>
        <authorList>
            <person name="Li D."/>
        </authorList>
    </citation>
    <scope>NUCLEOTIDE SEQUENCE [LARGE SCALE GENOMIC DNA]</scope>
    <source>
        <strain evidence="14 15">NEAU-LD23</strain>
    </source>
</reference>
<evidence type="ECO:0000256" key="12">
    <source>
        <dbReference type="SAM" id="Phobius"/>
    </source>
</evidence>
<keyword evidence="3" id="KW-1003">Cell membrane</keyword>
<dbReference type="GO" id="GO:0006417">
    <property type="term" value="P:regulation of translation"/>
    <property type="evidence" value="ECO:0007669"/>
    <property type="project" value="TreeGrafter"/>
</dbReference>
<accession>A0A3M8VLI9</accession>
<name>A0A3M8VLI9_9ACTN</name>
<dbReference type="Gene3D" id="1.10.10.1320">
    <property type="entry name" value="Anti-sigma factor, zinc-finger domain"/>
    <property type="match status" value="1"/>
</dbReference>
<gene>
    <name evidence="14" type="ORF">EEJ42_26170</name>
</gene>
<dbReference type="AlphaFoldDB" id="A0A3M8VLI9"/>
<evidence type="ECO:0000256" key="6">
    <source>
        <dbReference type="ARBA" id="ARBA00023015"/>
    </source>
</evidence>
<keyword evidence="8" id="KW-0804">Transcription</keyword>
<proteinExistence type="predicted"/>
<evidence type="ECO:0000256" key="4">
    <source>
        <dbReference type="ARBA" id="ARBA00022692"/>
    </source>
</evidence>
<comment type="caution">
    <text evidence="14">The sequence shown here is derived from an EMBL/GenBank/DDBJ whole genome shotgun (WGS) entry which is preliminary data.</text>
</comment>
<evidence type="ECO:0000256" key="10">
    <source>
        <dbReference type="ARBA" id="ARBA00030803"/>
    </source>
</evidence>
<evidence type="ECO:0000256" key="9">
    <source>
        <dbReference type="ARBA" id="ARBA00029829"/>
    </source>
</evidence>
<dbReference type="InterPro" id="IPR051474">
    <property type="entry name" value="Anti-sigma-K/W_factor"/>
</dbReference>